<keyword evidence="3" id="KW-1185">Reference proteome</keyword>
<comment type="caution">
    <text evidence="2">The sequence shown here is derived from an EMBL/GenBank/DDBJ whole genome shotgun (WGS) entry which is preliminary data.</text>
</comment>
<dbReference type="InterPro" id="IPR001217">
    <property type="entry name" value="STAT"/>
</dbReference>
<dbReference type="AlphaFoldDB" id="A0ABD3JV19"/>
<accession>A0ABD3JV19</accession>
<sequence>MDVAVKVFSMQEYSEELINSFRQEGSPVHLAIDKSSPSDIEEGSDGIWSIASCRRNFALDVVLLDAFGQIVNKEMEVVASLLYANSGSLVEKTSDAEAPLLTSYDGIEFDSYEKPSKLLNGRASFKLKISQLSSKCDNRLFHVRFNIPQAGSYPFLEAFSNPIRCIPRNRNARTSLIIWKRPASGILPVKCTLSSKYESPELEHNTVREAKPSSSSKRVRLGKADYSFQQLDDECNSNIRSDFKVRLIIILHWFPS</sequence>
<protein>
    <submittedName>
        <fullName evidence="2">Uncharacterized protein</fullName>
    </submittedName>
</protein>
<proteinExistence type="predicted"/>
<gene>
    <name evidence="2" type="ORF">ACJRO7_027165</name>
</gene>
<reference evidence="2 3" key="1">
    <citation type="submission" date="2024-11" db="EMBL/GenBank/DDBJ databases">
        <title>Chromosome-level genome assembly of Eucalyptus globulus Labill. provides insights into its genome evolution.</title>
        <authorList>
            <person name="Li X."/>
        </authorList>
    </citation>
    <scope>NUCLEOTIDE SEQUENCE [LARGE SCALE GENOMIC DNA]</scope>
    <source>
        <strain evidence="2">CL2024</strain>
        <tissue evidence="2">Fresh tender leaves</tissue>
    </source>
</reference>
<dbReference type="Proteomes" id="UP001634007">
    <property type="component" value="Unassembled WGS sequence"/>
</dbReference>
<name>A0ABD3JV19_EUCGL</name>
<organism evidence="2 3">
    <name type="scientific">Eucalyptus globulus</name>
    <name type="common">Tasmanian blue gum</name>
    <dbReference type="NCBI Taxonomy" id="34317"/>
    <lineage>
        <taxon>Eukaryota</taxon>
        <taxon>Viridiplantae</taxon>
        <taxon>Streptophyta</taxon>
        <taxon>Embryophyta</taxon>
        <taxon>Tracheophyta</taxon>
        <taxon>Spermatophyta</taxon>
        <taxon>Magnoliopsida</taxon>
        <taxon>eudicotyledons</taxon>
        <taxon>Gunneridae</taxon>
        <taxon>Pentapetalae</taxon>
        <taxon>rosids</taxon>
        <taxon>malvids</taxon>
        <taxon>Myrtales</taxon>
        <taxon>Myrtaceae</taxon>
        <taxon>Myrtoideae</taxon>
        <taxon>Eucalypteae</taxon>
        <taxon>Eucalyptus</taxon>
    </lineage>
</organism>
<evidence type="ECO:0000313" key="3">
    <source>
        <dbReference type="Proteomes" id="UP001634007"/>
    </source>
</evidence>
<dbReference type="EMBL" id="JBJKBG010000007">
    <property type="protein sequence ID" value="KAL3730119.1"/>
    <property type="molecule type" value="Genomic_DNA"/>
</dbReference>
<dbReference type="PANTHER" id="PTHR11801">
    <property type="entry name" value="SIGNAL TRANSDUCER AND ACTIVATOR OF TRANSCRIPTION"/>
    <property type="match status" value="1"/>
</dbReference>
<evidence type="ECO:0000256" key="1">
    <source>
        <dbReference type="ARBA" id="ARBA00022999"/>
    </source>
</evidence>
<keyword evidence="1" id="KW-0727">SH2 domain</keyword>
<evidence type="ECO:0000313" key="2">
    <source>
        <dbReference type="EMBL" id="KAL3730119.1"/>
    </source>
</evidence>